<dbReference type="AlphaFoldDB" id="A0A1M6LKW8"/>
<evidence type="ECO:0000313" key="1">
    <source>
        <dbReference type="EMBL" id="SHJ71839.1"/>
    </source>
</evidence>
<dbReference type="Proteomes" id="UP000184314">
    <property type="component" value="Unassembled WGS sequence"/>
</dbReference>
<name>A0A1M6LKW8_9FLAO</name>
<evidence type="ECO:0000313" key="2">
    <source>
        <dbReference type="Proteomes" id="UP000184314"/>
    </source>
</evidence>
<keyword evidence="2" id="KW-1185">Reference proteome</keyword>
<organism evidence="1 2">
    <name type="scientific">Maribacter aquivivus</name>
    <dbReference type="NCBI Taxonomy" id="228958"/>
    <lineage>
        <taxon>Bacteria</taxon>
        <taxon>Pseudomonadati</taxon>
        <taxon>Bacteroidota</taxon>
        <taxon>Flavobacteriia</taxon>
        <taxon>Flavobacteriales</taxon>
        <taxon>Flavobacteriaceae</taxon>
        <taxon>Maribacter</taxon>
    </lineage>
</organism>
<reference evidence="2" key="1">
    <citation type="submission" date="2016-11" db="EMBL/GenBank/DDBJ databases">
        <authorList>
            <person name="Varghese N."/>
            <person name="Submissions S."/>
        </authorList>
    </citation>
    <scope>NUCLEOTIDE SEQUENCE [LARGE SCALE GENOMIC DNA]</scope>
    <source>
        <strain evidence="2">DSM 16478</strain>
    </source>
</reference>
<gene>
    <name evidence="1" type="ORF">SAMN04488007_1201</name>
</gene>
<dbReference type="EMBL" id="FQZX01000001">
    <property type="protein sequence ID" value="SHJ71839.1"/>
    <property type="molecule type" value="Genomic_DNA"/>
</dbReference>
<proteinExistence type="predicted"/>
<protein>
    <submittedName>
        <fullName evidence="1">Uncharacterized protein</fullName>
    </submittedName>
</protein>
<accession>A0A1M6LKW8</accession>
<sequence length="41" mass="4895">MSYMRSQKARICHLKIMGEHGGSLHDNNVEIKIKNYRFYKP</sequence>